<organism evidence="1 2">
    <name type="scientific">Solemya velesiana gill symbiont</name>
    <dbReference type="NCBI Taxonomy" id="1918948"/>
    <lineage>
        <taxon>Bacteria</taxon>
        <taxon>Pseudomonadati</taxon>
        <taxon>Pseudomonadota</taxon>
        <taxon>Gammaproteobacteria</taxon>
        <taxon>sulfur-oxidizing symbionts</taxon>
    </lineage>
</organism>
<dbReference type="Proteomes" id="UP000190896">
    <property type="component" value="Unassembled WGS sequence"/>
</dbReference>
<reference evidence="1 2" key="1">
    <citation type="submission" date="2016-11" db="EMBL/GenBank/DDBJ databases">
        <title>Mixed transmission modes and dynamic genome evolution in an obligate animal-bacterial symbiosis.</title>
        <authorList>
            <person name="Russell S.L."/>
            <person name="Corbett-Detig R.B."/>
            <person name="Cavanaugh C.M."/>
        </authorList>
    </citation>
    <scope>NUCLEOTIDE SEQUENCE [LARGE SCALE GENOMIC DNA]</scope>
    <source>
        <strain evidence="1">Se-Cadez</strain>
    </source>
</reference>
<protein>
    <submittedName>
        <fullName evidence="1">Uncharacterized protein</fullName>
    </submittedName>
</protein>
<evidence type="ECO:0000313" key="2">
    <source>
        <dbReference type="Proteomes" id="UP000190896"/>
    </source>
</evidence>
<name>A0A1T2KUZ7_9GAMM</name>
<accession>A0A1T2KUZ7</accession>
<proteinExistence type="predicted"/>
<gene>
    <name evidence="1" type="ORF">BOW51_06000</name>
</gene>
<evidence type="ECO:0000313" key="1">
    <source>
        <dbReference type="EMBL" id="OOZ36642.1"/>
    </source>
</evidence>
<dbReference type="AlphaFoldDB" id="A0A1T2KUZ7"/>
<sequence>MEMTNIVSILGDESESLLSHNCKGISKDQLQLPGSDFIDRVTAHSDRKAFQRPMAEGVALLNAIQDAYLSQEITVA</sequence>
<dbReference type="EMBL" id="MPRJ01000030">
    <property type="protein sequence ID" value="OOZ36642.1"/>
    <property type="molecule type" value="Genomic_DNA"/>
</dbReference>
<keyword evidence="2" id="KW-1185">Reference proteome</keyword>
<comment type="caution">
    <text evidence="1">The sequence shown here is derived from an EMBL/GenBank/DDBJ whole genome shotgun (WGS) entry which is preliminary data.</text>
</comment>